<dbReference type="EMBL" id="JAUOEL010000009">
    <property type="protein sequence ID" value="MDO5976706.1"/>
    <property type="molecule type" value="Genomic_DNA"/>
</dbReference>
<keyword evidence="4" id="KW-1185">Reference proteome</keyword>
<sequence>MISPNQSFKINEEINDIELSKEDLFSLYPNPIKEGRLLRVEASLLNKTMVKVNNYYGQLVAEFEFSNSNFYEIKTDRLSSGMYFISFIQNGIVSTEKLIIN</sequence>
<accession>A0ABT8WUZ9</accession>
<dbReference type="Pfam" id="PF18962">
    <property type="entry name" value="Por_Secre_tail"/>
    <property type="match status" value="1"/>
</dbReference>
<evidence type="ECO:0000313" key="3">
    <source>
        <dbReference type="EMBL" id="MDO5976706.1"/>
    </source>
</evidence>
<evidence type="ECO:0000256" key="1">
    <source>
        <dbReference type="ARBA" id="ARBA00022729"/>
    </source>
</evidence>
<dbReference type="NCBIfam" id="TIGR04183">
    <property type="entry name" value="Por_Secre_tail"/>
    <property type="match status" value="1"/>
</dbReference>
<feature type="domain" description="Secretion system C-terminal sorting" evidence="2">
    <location>
        <begin position="27"/>
        <end position="100"/>
    </location>
</feature>
<gene>
    <name evidence="3" type="ORF">Q4Q40_21090</name>
</gene>
<dbReference type="RefSeq" id="WP_303304029.1">
    <property type="nucleotide sequence ID" value="NZ_BAABDA010000011.1"/>
</dbReference>
<evidence type="ECO:0000259" key="2">
    <source>
        <dbReference type="Pfam" id="PF18962"/>
    </source>
</evidence>
<evidence type="ECO:0000313" key="4">
    <source>
        <dbReference type="Proteomes" id="UP001176806"/>
    </source>
</evidence>
<name>A0ABT8WUZ9_9FLAO</name>
<organism evidence="3 4">
    <name type="scientific">Flavivirga jejuensis</name>
    <dbReference type="NCBI Taxonomy" id="870487"/>
    <lineage>
        <taxon>Bacteria</taxon>
        <taxon>Pseudomonadati</taxon>
        <taxon>Bacteroidota</taxon>
        <taxon>Flavobacteriia</taxon>
        <taxon>Flavobacteriales</taxon>
        <taxon>Flavobacteriaceae</taxon>
        <taxon>Flavivirga</taxon>
    </lineage>
</organism>
<protein>
    <submittedName>
        <fullName evidence="3">T9SS type A sorting domain-containing protein</fullName>
    </submittedName>
</protein>
<proteinExistence type="predicted"/>
<dbReference type="InterPro" id="IPR026444">
    <property type="entry name" value="Secre_tail"/>
</dbReference>
<reference evidence="3" key="1">
    <citation type="submission" date="2023-07" db="EMBL/GenBank/DDBJ databases">
        <title>Two novel species in the genus Flavivirga.</title>
        <authorList>
            <person name="Kwon K."/>
        </authorList>
    </citation>
    <scope>NUCLEOTIDE SEQUENCE</scope>
    <source>
        <strain evidence="3">KACC 14158</strain>
    </source>
</reference>
<keyword evidence="1" id="KW-0732">Signal</keyword>
<comment type="caution">
    <text evidence="3">The sequence shown here is derived from an EMBL/GenBank/DDBJ whole genome shotgun (WGS) entry which is preliminary data.</text>
</comment>
<dbReference type="Proteomes" id="UP001176806">
    <property type="component" value="Unassembled WGS sequence"/>
</dbReference>